<evidence type="ECO:0000313" key="1">
    <source>
        <dbReference type="EMBL" id="EXM38528.1"/>
    </source>
</evidence>
<reference evidence="1 2" key="1">
    <citation type="submission" date="2013-06" db="EMBL/GenBank/DDBJ databases">
        <title>Rumen cellulosomics: divergent fiber-degrading strategies revealed by comparative genome-wide analysis of six Ruminococcal strains.</title>
        <authorList>
            <person name="Dassa B."/>
            <person name="Borovok I."/>
            <person name="Lamed R."/>
            <person name="Flint H."/>
            <person name="Yeoman C.J."/>
            <person name="White B."/>
            <person name="Bayer E.A."/>
        </authorList>
    </citation>
    <scope>NUCLEOTIDE SEQUENCE [LARGE SCALE GENOMIC DNA]</scope>
    <source>
        <strain evidence="1 2">SY3</strain>
    </source>
</reference>
<accession>A0A011VVE7</accession>
<evidence type="ECO:0000313" key="2">
    <source>
        <dbReference type="Proteomes" id="UP000021369"/>
    </source>
</evidence>
<dbReference type="RefSeq" id="WP_037289331.1">
    <property type="nucleotide sequence ID" value="NZ_JEOB01000004.1"/>
</dbReference>
<organism evidence="1 2">
    <name type="scientific">Ruminococcus albus SY3</name>
    <dbReference type="NCBI Taxonomy" id="1341156"/>
    <lineage>
        <taxon>Bacteria</taxon>
        <taxon>Bacillati</taxon>
        <taxon>Bacillota</taxon>
        <taxon>Clostridia</taxon>
        <taxon>Eubacteriales</taxon>
        <taxon>Oscillospiraceae</taxon>
        <taxon>Ruminococcus</taxon>
    </lineage>
</organism>
<comment type="caution">
    <text evidence="1">The sequence shown here is derived from an EMBL/GenBank/DDBJ whole genome shotgun (WGS) entry which is preliminary data.</text>
</comment>
<protein>
    <submittedName>
        <fullName evidence="1">Uncharacterized protein</fullName>
    </submittedName>
</protein>
<keyword evidence="2" id="KW-1185">Reference proteome</keyword>
<dbReference type="EMBL" id="JEOB01000004">
    <property type="protein sequence ID" value="EXM38528.1"/>
    <property type="molecule type" value="Genomic_DNA"/>
</dbReference>
<dbReference type="Proteomes" id="UP000021369">
    <property type="component" value="Unassembled WGS sequence"/>
</dbReference>
<proteinExistence type="predicted"/>
<gene>
    <name evidence="1" type="ORF">RASY3_14480</name>
</gene>
<name>A0A011VVE7_RUMAL</name>
<sequence>MEIKDFVISRDVANGRLYFCPECGEEFFINTQSPLIPLSMACYDCEDCDLHIEHGGKCRRFEYNCPFDFYLLLDGFPVETAEITSLLNEIKCADKRIQEIVDKTHSYGIRALDNLHWAISHLDDDIASAEEWAEIDEEE</sequence>
<dbReference type="AlphaFoldDB" id="A0A011VVE7"/>